<dbReference type="GO" id="GO:1901982">
    <property type="term" value="F:maltose binding"/>
    <property type="evidence" value="ECO:0007669"/>
    <property type="project" value="TreeGrafter"/>
</dbReference>
<accession>A0A1G8J2N5</accession>
<dbReference type="OrthoDB" id="9766758at2"/>
<dbReference type="GO" id="GO:0015144">
    <property type="term" value="F:carbohydrate transmembrane transporter activity"/>
    <property type="evidence" value="ECO:0007669"/>
    <property type="project" value="InterPro"/>
</dbReference>
<keyword evidence="5" id="KW-0472">Membrane</keyword>
<dbReference type="PANTHER" id="PTHR30061">
    <property type="entry name" value="MALTOSE-BINDING PERIPLASMIC PROTEIN"/>
    <property type="match status" value="1"/>
</dbReference>
<sequence>MKKATWLSMILLTAMIFILAACGPDREETGADEADVSEGEEPEKPESLKVWVNDDDNQKEFYEEVTEEFTEETGISVEIEHHPMDEQLDKVSLDGPSGNGPDLFYQPHDMIGEANLQGLVSPIQADEEQLSIYEDSAIEAMSYEGELYGVPDVTETYALLYNKELVEEAPETISDLEEIAEELTDASNEEYGFLMEAANFYYTYPFMTAEGGYVFNQDEDGTYDSSDIGLANEGAVEGAEMIQSWYQNDYIPKGINDDILNGLFEDGKVGAVINGTWAVKDYVKAIGSENLGVAPLPTTDDGDPLNSFSGVKGWLVSNYSEDKYWASQLGLHITNTENAKKYHEASGQIPAVTEVVESDVLQENEHFNGFAEQTQYAEPMPNIPEMAQVWEPMGDAHEYIADGNDPEEVLNEAVEEIQAEIEMQAK</sequence>
<evidence type="ECO:0000313" key="7">
    <source>
        <dbReference type="EMBL" id="SDI25391.1"/>
    </source>
</evidence>
<keyword evidence="4 5" id="KW-0732">Signal</keyword>
<dbReference type="Proteomes" id="UP000199017">
    <property type="component" value="Unassembled WGS sequence"/>
</dbReference>
<evidence type="ECO:0000256" key="4">
    <source>
        <dbReference type="ARBA" id="ARBA00022729"/>
    </source>
</evidence>
<comment type="subcellular location">
    <subcellularLocation>
        <location evidence="5">Cell membrane</location>
        <topology evidence="5">Lipid-anchor</topology>
    </subcellularLocation>
</comment>
<dbReference type="PANTHER" id="PTHR30061:SF50">
    <property type="entry name" value="MALTOSE_MALTODEXTRIN-BINDING PERIPLASMIC PROTEIN"/>
    <property type="match status" value="1"/>
</dbReference>
<reference evidence="7 8" key="1">
    <citation type="submission" date="2016-10" db="EMBL/GenBank/DDBJ databases">
        <authorList>
            <person name="de Groot N.N."/>
        </authorList>
    </citation>
    <scope>NUCLEOTIDE SEQUENCE [LARGE SCALE GENOMIC DNA]</scope>
    <source>
        <strain evidence="8">P4B,CCM 7963,CECT 7998,DSM 25260,IBRC-M 10614,KCTC 13821</strain>
    </source>
</reference>
<feature type="signal peptide" evidence="5">
    <location>
        <begin position="1"/>
        <end position="20"/>
    </location>
</feature>
<dbReference type="GO" id="GO:0015768">
    <property type="term" value="P:maltose transport"/>
    <property type="evidence" value="ECO:0007669"/>
    <property type="project" value="TreeGrafter"/>
</dbReference>
<dbReference type="RefSeq" id="WP_091584867.1">
    <property type="nucleotide sequence ID" value="NZ_FNDU01000006.1"/>
</dbReference>
<feature type="chain" id="PRO_5013430731" description="Maltodextrin-binding protein" evidence="5">
    <location>
        <begin position="21"/>
        <end position="426"/>
    </location>
</feature>
<evidence type="ECO:0000313" key="8">
    <source>
        <dbReference type="Proteomes" id="UP000199017"/>
    </source>
</evidence>
<dbReference type="SUPFAM" id="SSF53850">
    <property type="entry name" value="Periplasmic binding protein-like II"/>
    <property type="match status" value="1"/>
</dbReference>
<feature type="region of interest" description="Disordered" evidence="6">
    <location>
        <begin position="27"/>
        <end position="49"/>
    </location>
</feature>
<dbReference type="GO" id="GO:0055052">
    <property type="term" value="C:ATP-binding cassette (ABC) transporter complex, substrate-binding subunit-containing"/>
    <property type="evidence" value="ECO:0007669"/>
    <property type="project" value="TreeGrafter"/>
</dbReference>
<keyword evidence="3 5" id="KW-0762">Sugar transport</keyword>
<dbReference type="Pfam" id="PF13416">
    <property type="entry name" value="SBP_bac_8"/>
    <property type="match status" value="1"/>
</dbReference>
<dbReference type="AlphaFoldDB" id="A0A1G8J2N5"/>
<dbReference type="Gene3D" id="3.40.190.10">
    <property type="entry name" value="Periplasmic binding protein-like II"/>
    <property type="match status" value="2"/>
</dbReference>
<dbReference type="PRINTS" id="PR00181">
    <property type="entry name" value="MALTOSEBP"/>
</dbReference>
<keyword evidence="5" id="KW-0449">Lipoprotein</keyword>
<comment type="similarity">
    <text evidence="1 5">Belongs to the bacterial solute-binding protein 1 family.</text>
</comment>
<dbReference type="EMBL" id="FNDU01000006">
    <property type="protein sequence ID" value="SDI25391.1"/>
    <property type="molecule type" value="Genomic_DNA"/>
</dbReference>
<organism evidence="7 8">
    <name type="scientific">Alteribacillus bidgolensis</name>
    <dbReference type="NCBI Taxonomy" id="930129"/>
    <lineage>
        <taxon>Bacteria</taxon>
        <taxon>Bacillati</taxon>
        <taxon>Bacillota</taxon>
        <taxon>Bacilli</taxon>
        <taxon>Bacillales</taxon>
        <taxon>Bacillaceae</taxon>
        <taxon>Alteribacillus</taxon>
    </lineage>
</organism>
<evidence type="ECO:0000256" key="1">
    <source>
        <dbReference type="ARBA" id="ARBA00008520"/>
    </source>
</evidence>
<proteinExistence type="inferred from homology"/>
<keyword evidence="5" id="KW-1003">Cell membrane</keyword>
<keyword evidence="8" id="KW-1185">Reference proteome</keyword>
<dbReference type="InterPro" id="IPR006059">
    <property type="entry name" value="SBP"/>
</dbReference>
<feature type="compositionally biased region" description="Acidic residues" evidence="6">
    <location>
        <begin position="30"/>
        <end position="41"/>
    </location>
</feature>
<dbReference type="STRING" id="930129.SAMN05216352_10611"/>
<dbReference type="GO" id="GO:0042956">
    <property type="term" value="P:maltodextrin transmembrane transport"/>
    <property type="evidence" value="ECO:0007669"/>
    <property type="project" value="TreeGrafter"/>
</dbReference>
<evidence type="ECO:0000256" key="5">
    <source>
        <dbReference type="RuleBase" id="RU365005"/>
    </source>
</evidence>
<gene>
    <name evidence="7" type="ORF">SAMN05216352_10611</name>
</gene>
<keyword evidence="2 5" id="KW-0813">Transport</keyword>
<evidence type="ECO:0000256" key="6">
    <source>
        <dbReference type="SAM" id="MobiDB-lite"/>
    </source>
</evidence>
<evidence type="ECO:0000256" key="3">
    <source>
        <dbReference type="ARBA" id="ARBA00022597"/>
    </source>
</evidence>
<dbReference type="InterPro" id="IPR006060">
    <property type="entry name" value="Maltose/Cyclodextrin-bd"/>
</dbReference>
<name>A0A1G8J2N5_9BACI</name>
<evidence type="ECO:0000256" key="2">
    <source>
        <dbReference type="ARBA" id="ARBA00022448"/>
    </source>
</evidence>
<dbReference type="PROSITE" id="PS51257">
    <property type="entry name" value="PROKAR_LIPOPROTEIN"/>
    <property type="match status" value="1"/>
</dbReference>
<protein>
    <recommendedName>
        <fullName evidence="5">Maltodextrin-binding protein</fullName>
    </recommendedName>
</protein>